<keyword evidence="2 7" id="KW-0479">Metal-binding</keyword>
<comment type="subunit">
    <text evidence="7">Homodimer.</text>
</comment>
<evidence type="ECO:0000256" key="1">
    <source>
        <dbReference type="ARBA" id="ARBA00009595"/>
    </source>
</evidence>
<dbReference type="NCBIfam" id="NF001299">
    <property type="entry name" value="PRK00241.1"/>
    <property type="match status" value="1"/>
</dbReference>
<dbReference type="GO" id="GO:0000210">
    <property type="term" value="F:NAD+ diphosphatase activity"/>
    <property type="evidence" value="ECO:0007669"/>
    <property type="project" value="UniProtKB-UniRule"/>
</dbReference>
<feature type="short sequence motif" description="Nudix box" evidence="7">
    <location>
        <begin position="173"/>
        <end position="194"/>
    </location>
</feature>
<dbReference type="InterPro" id="IPR015797">
    <property type="entry name" value="NUDIX_hydrolase-like_dom_sf"/>
</dbReference>
<dbReference type="EC" id="3.6.1.-" evidence="7"/>
<proteinExistence type="inferred from homology"/>
<dbReference type="EMBL" id="JACAOZ010000006">
    <property type="protein sequence ID" value="NVZ55751.1"/>
    <property type="molecule type" value="Genomic_DNA"/>
</dbReference>
<dbReference type="GO" id="GO:0005829">
    <property type="term" value="C:cytosol"/>
    <property type="evidence" value="ECO:0007669"/>
    <property type="project" value="TreeGrafter"/>
</dbReference>
<dbReference type="GO" id="GO:0030145">
    <property type="term" value="F:manganese ion binding"/>
    <property type="evidence" value="ECO:0007669"/>
    <property type="project" value="UniProtKB-UniRule"/>
</dbReference>
<comment type="caution">
    <text evidence="7">Lacks conserved residue(s) required for the propagation of feature annotation.</text>
</comment>
<feature type="binding site" evidence="7">
    <location>
        <position position="133"/>
    </location>
    <ligand>
        <name>Zn(2+)</name>
        <dbReference type="ChEBI" id="CHEBI:29105"/>
    </ligand>
</feature>
<comment type="catalytic activity">
    <reaction evidence="7">
        <text>NADH + H2O = reduced beta-nicotinamide D-ribonucleotide + AMP + 2 H(+)</text>
        <dbReference type="Rhea" id="RHEA:48868"/>
        <dbReference type="ChEBI" id="CHEBI:15377"/>
        <dbReference type="ChEBI" id="CHEBI:15378"/>
        <dbReference type="ChEBI" id="CHEBI:57945"/>
        <dbReference type="ChEBI" id="CHEBI:90832"/>
        <dbReference type="ChEBI" id="CHEBI:456215"/>
        <dbReference type="EC" id="3.6.1.22"/>
    </reaction>
</comment>
<evidence type="ECO:0000256" key="6">
    <source>
        <dbReference type="ARBA" id="ARBA00023679"/>
    </source>
</evidence>
<keyword evidence="5 7" id="KW-0520">NAD</keyword>
<feature type="binding site" evidence="7">
    <location>
        <position position="130"/>
    </location>
    <ligand>
        <name>Zn(2+)</name>
        <dbReference type="ChEBI" id="CHEBI:29105"/>
    </ligand>
</feature>
<comment type="cofactor">
    <cofactor evidence="7">
        <name>Mg(2+)</name>
        <dbReference type="ChEBI" id="CHEBI:18420"/>
    </cofactor>
    <cofactor evidence="7">
        <name>Mn(2+)</name>
        <dbReference type="ChEBI" id="CHEBI:29035"/>
    </cofactor>
    <text evidence="7">Divalent metal cations. Mg(2+) or Mn(2+).</text>
</comment>
<feature type="binding site" evidence="7">
    <location>
        <position position="172"/>
    </location>
    <ligand>
        <name>a divalent metal cation</name>
        <dbReference type="ChEBI" id="CHEBI:60240"/>
        <label>1</label>
    </ligand>
</feature>
<dbReference type="GO" id="GO:0035529">
    <property type="term" value="F:NADH pyrophosphatase activity"/>
    <property type="evidence" value="ECO:0007669"/>
    <property type="project" value="TreeGrafter"/>
</dbReference>
<dbReference type="GO" id="GO:0000287">
    <property type="term" value="F:magnesium ion binding"/>
    <property type="evidence" value="ECO:0007669"/>
    <property type="project" value="UniProtKB-UniRule"/>
</dbReference>
<feature type="binding site" evidence="7">
    <location>
        <position position="82"/>
    </location>
    <ligand>
        <name>substrate</name>
    </ligand>
</feature>
<feature type="domain" description="Nudix hydrolase" evidence="8">
    <location>
        <begin position="139"/>
        <end position="262"/>
    </location>
</feature>
<dbReference type="RefSeq" id="WP_177032963.1">
    <property type="nucleotide sequence ID" value="NZ_JACAOZ010000006.1"/>
</dbReference>
<feature type="binding site" evidence="7">
    <location>
        <position position="192"/>
    </location>
    <ligand>
        <name>a divalent metal cation</name>
        <dbReference type="ChEBI" id="CHEBI:60240"/>
        <label>1</label>
    </ligand>
</feature>
<dbReference type="Gene3D" id="3.90.79.10">
    <property type="entry name" value="Nucleoside Triphosphate Pyrophosphohydrolase"/>
    <property type="match status" value="1"/>
</dbReference>
<dbReference type="Pfam" id="PF09296">
    <property type="entry name" value="NUDIX-like"/>
    <property type="match status" value="1"/>
</dbReference>
<gene>
    <name evidence="7 9" type="primary">nudC</name>
    <name evidence="9" type="ORF">HX797_05690</name>
</gene>
<dbReference type="EC" id="3.6.1.22" evidence="7"/>
<organism evidence="9 10">
    <name type="scientific">Pseudomonas edaphica</name>
    <dbReference type="NCBI Taxonomy" id="2006980"/>
    <lineage>
        <taxon>Bacteria</taxon>
        <taxon>Pseudomonadati</taxon>
        <taxon>Pseudomonadota</taxon>
        <taxon>Gammaproteobacteria</taxon>
        <taxon>Pseudomonadales</taxon>
        <taxon>Pseudomonadaceae</taxon>
        <taxon>Pseudomonas</taxon>
    </lineage>
</organism>
<sequence length="276" mass="31107">MSRLWTSALLDFQMRLDQVLVHGPEGFLVGPKGLLFAYEWVCEKFLKVVAKHGIGFFGGQPVHLLVVDGADSVPGCEWQTLRPLMLERDIETFRMLGYAAQISTWARQHRFCGACGCATQVSAVERSTRCATCDLTYFPRLSPCMIVLVTRDDEVLLARSATFPPGLYSTLAGFVEPGESIEECVIREIREEVGVEVKNVKYMASQSWPYPHSMMFGFHAEYSSGEITPQADEIEDARWFNLNTLPQLSSQRSISRYLIDLYRVQRGGKADPQPPR</sequence>
<dbReference type="InterPro" id="IPR000086">
    <property type="entry name" value="NUDIX_hydrolase_dom"/>
</dbReference>
<evidence type="ECO:0000313" key="9">
    <source>
        <dbReference type="EMBL" id="NVZ55751.1"/>
    </source>
</evidence>
<dbReference type="PANTHER" id="PTHR42904:SF6">
    <property type="entry name" value="NAD-CAPPED RNA HYDROLASE NUDT12"/>
    <property type="match status" value="1"/>
</dbReference>
<evidence type="ECO:0000256" key="2">
    <source>
        <dbReference type="ARBA" id="ARBA00022723"/>
    </source>
</evidence>
<keyword evidence="7" id="KW-0862">Zinc</keyword>
<evidence type="ECO:0000256" key="5">
    <source>
        <dbReference type="ARBA" id="ARBA00023027"/>
    </source>
</evidence>
<dbReference type="Pfam" id="PF00293">
    <property type="entry name" value="NUDIX"/>
    <property type="match status" value="1"/>
</dbReference>
<dbReference type="CDD" id="cd03429">
    <property type="entry name" value="NUDIX_NADH_pyrophosphatase_Nudt13"/>
    <property type="match status" value="1"/>
</dbReference>
<feature type="binding site" evidence="7">
    <location>
        <position position="188"/>
    </location>
    <ligand>
        <name>a divalent metal cation</name>
        <dbReference type="ChEBI" id="CHEBI:60240"/>
        <label>3</label>
    </ligand>
</feature>
<dbReference type="GO" id="GO:0008270">
    <property type="term" value="F:zinc ion binding"/>
    <property type="evidence" value="ECO:0007669"/>
    <property type="project" value="UniProtKB-UniRule"/>
</dbReference>
<dbReference type="PANTHER" id="PTHR42904">
    <property type="entry name" value="NUDIX HYDROLASE, NUDC SUBFAMILY"/>
    <property type="match status" value="1"/>
</dbReference>
<feature type="binding site" evidence="7">
    <location>
        <position position="112"/>
    </location>
    <ligand>
        <name>Zn(2+)</name>
        <dbReference type="ChEBI" id="CHEBI:29105"/>
    </ligand>
</feature>
<dbReference type="PRINTS" id="PR00502">
    <property type="entry name" value="NUDIXFAMILY"/>
</dbReference>
<feature type="binding site" evidence="7">
    <location>
        <position position="233"/>
    </location>
    <ligand>
        <name>a divalent metal cation</name>
        <dbReference type="ChEBI" id="CHEBI:60240"/>
        <label>1</label>
    </ligand>
</feature>
<dbReference type="Proteomes" id="UP000560470">
    <property type="component" value="Unassembled WGS sequence"/>
</dbReference>
<keyword evidence="4 7" id="KW-0460">Magnesium</keyword>
<evidence type="ECO:0000256" key="4">
    <source>
        <dbReference type="ARBA" id="ARBA00022842"/>
    </source>
</evidence>
<dbReference type="PROSITE" id="PS51462">
    <property type="entry name" value="NUDIX"/>
    <property type="match status" value="1"/>
</dbReference>
<comment type="catalytic activity">
    <reaction evidence="7">
        <text>NAD(+) + H2O = beta-nicotinamide D-ribonucleotide + AMP + 2 H(+)</text>
        <dbReference type="Rhea" id="RHEA:11800"/>
        <dbReference type="ChEBI" id="CHEBI:14649"/>
        <dbReference type="ChEBI" id="CHEBI:15377"/>
        <dbReference type="ChEBI" id="CHEBI:15378"/>
        <dbReference type="ChEBI" id="CHEBI:57540"/>
        <dbReference type="ChEBI" id="CHEBI:456215"/>
        <dbReference type="EC" id="3.6.1.22"/>
    </reaction>
</comment>
<dbReference type="PROSITE" id="PS00893">
    <property type="entry name" value="NUDIX_BOX"/>
    <property type="match status" value="1"/>
</dbReference>
<protein>
    <recommendedName>
        <fullName evidence="7">NAD-capped RNA hydrolase NudC</fullName>
        <shortName evidence="7">DeNADding enzyme NudC</shortName>
        <ecNumber evidence="7">3.6.1.-</ecNumber>
    </recommendedName>
    <alternativeName>
        <fullName evidence="7">NADH pyrophosphatase</fullName>
        <ecNumber evidence="7">3.6.1.22</ecNumber>
    </alternativeName>
</protein>
<comment type="similarity">
    <text evidence="1 7">Belongs to the Nudix hydrolase family. NudC subfamily.</text>
</comment>
<dbReference type="InterPro" id="IPR020084">
    <property type="entry name" value="NUDIX_hydrolase_CS"/>
</dbReference>
<comment type="cofactor">
    <cofactor evidence="7">
        <name>Zn(2+)</name>
        <dbReference type="ChEBI" id="CHEBI:29105"/>
    </cofactor>
    <text evidence="7">Binds 1 zinc ion per subunit.</text>
</comment>
<feature type="binding site" evidence="7">
    <location>
        <position position="125"/>
    </location>
    <ligand>
        <name>substrate</name>
    </ligand>
</feature>
<dbReference type="GO" id="GO:0019677">
    <property type="term" value="P:NAD+ catabolic process"/>
    <property type="evidence" value="ECO:0007669"/>
    <property type="project" value="TreeGrafter"/>
</dbReference>
<dbReference type="AlphaFoldDB" id="A0A7Y7RP79"/>
<dbReference type="GO" id="GO:0006742">
    <property type="term" value="P:NADP+ catabolic process"/>
    <property type="evidence" value="ECO:0007669"/>
    <property type="project" value="TreeGrafter"/>
</dbReference>
<keyword evidence="3 7" id="KW-0378">Hydrolase</keyword>
<dbReference type="SUPFAM" id="SSF55811">
    <property type="entry name" value="Nudix"/>
    <property type="match status" value="2"/>
</dbReference>
<evidence type="ECO:0000256" key="3">
    <source>
        <dbReference type="ARBA" id="ARBA00022801"/>
    </source>
</evidence>
<name>A0A7Y7RP79_9PSED</name>
<dbReference type="InterPro" id="IPR022925">
    <property type="entry name" value="RNA_Hydrolase_NudC"/>
</dbReference>
<dbReference type="InterPro" id="IPR050241">
    <property type="entry name" value="NAD-cap_RNA_hydrolase_NudC"/>
</dbReference>
<feature type="binding site" evidence="7">
    <location>
        <position position="233"/>
    </location>
    <ligand>
        <name>a divalent metal cation</name>
        <dbReference type="ChEBI" id="CHEBI:60240"/>
        <label>3</label>
    </ligand>
</feature>
<keyword evidence="7" id="KW-0464">Manganese</keyword>
<comment type="catalytic activity">
    <reaction evidence="6">
        <text>a 5'-end NAD(+)-phospho-ribonucleoside in mRNA + H2O = a 5'-end phospho-adenosine-phospho-ribonucleoside in mRNA + beta-nicotinamide D-ribonucleotide + 2 H(+)</text>
        <dbReference type="Rhea" id="RHEA:60876"/>
        <dbReference type="Rhea" id="RHEA-COMP:15698"/>
        <dbReference type="Rhea" id="RHEA-COMP:15719"/>
        <dbReference type="ChEBI" id="CHEBI:14649"/>
        <dbReference type="ChEBI" id="CHEBI:15377"/>
        <dbReference type="ChEBI" id="CHEBI:15378"/>
        <dbReference type="ChEBI" id="CHEBI:144029"/>
        <dbReference type="ChEBI" id="CHEBI:144051"/>
    </reaction>
    <physiologicalReaction direction="left-to-right" evidence="6">
        <dbReference type="Rhea" id="RHEA:60877"/>
    </physiologicalReaction>
</comment>
<dbReference type="HAMAP" id="MF_00297">
    <property type="entry name" value="Nudix_NudC"/>
    <property type="match status" value="1"/>
</dbReference>
<dbReference type="InterPro" id="IPR049734">
    <property type="entry name" value="NudC-like_C"/>
</dbReference>
<feature type="binding site" evidence="7">
    <location>
        <position position="115"/>
    </location>
    <ligand>
        <name>Zn(2+)</name>
        <dbReference type="ChEBI" id="CHEBI:29105"/>
    </ligand>
</feature>
<dbReference type="InterPro" id="IPR020476">
    <property type="entry name" value="Nudix_hydrolase"/>
</dbReference>
<comment type="function">
    <text evidence="7">mRNA decapping enzyme that specifically removes the nicotinamide adenine dinucleotide (NAD) cap from a subset of mRNAs by hydrolyzing the diphosphate linkage to produce nicotinamide mononucleotide (NMN) and 5' monophosphate mRNA. The NAD-cap is present at the 5'-end of some mRNAs and stabilizes RNA against 5'-processing. Has preference for mRNAs with a 5'-end purine. Catalyzes the hydrolysis of a broad range of dinucleotide pyrophosphates.</text>
</comment>
<reference evidence="9 10" key="1">
    <citation type="submission" date="2020-04" db="EMBL/GenBank/DDBJ databases">
        <title>Molecular characterization of pseudomonads from Agaricus bisporus reveal novel blotch 2 pathogens in Western Europe.</title>
        <authorList>
            <person name="Taparia T."/>
            <person name="Krijger M."/>
            <person name="Haynes E."/>
            <person name="Elpinstone J.G."/>
            <person name="Noble R."/>
            <person name="Van Der Wolf J."/>
        </authorList>
    </citation>
    <scope>NUCLEOTIDE SEQUENCE [LARGE SCALE GENOMIC DNA]</scope>
    <source>
        <strain evidence="9 10">B7002</strain>
    </source>
</reference>
<dbReference type="Gene3D" id="3.90.79.20">
    <property type="match status" value="1"/>
</dbReference>
<feature type="binding site" evidence="7">
    <location>
        <position position="192"/>
    </location>
    <ligand>
        <name>a divalent metal cation</name>
        <dbReference type="ChEBI" id="CHEBI:60240"/>
        <label>3</label>
    </ligand>
</feature>
<evidence type="ECO:0000313" key="10">
    <source>
        <dbReference type="Proteomes" id="UP000560470"/>
    </source>
</evidence>
<evidence type="ECO:0000256" key="7">
    <source>
        <dbReference type="HAMAP-Rule" id="MF_00297"/>
    </source>
</evidence>
<feature type="binding site" evidence="7">
    <location>
        <position position="188"/>
    </location>
    <ligand>
        <name>a divalent metal cation</name>
        <dbReference type="ChEBI" id="CHEBI:60240"/>
        <label>2</label>
    </ligand>
</feature>
<dbReference type="InterPro" id="IPR015375">
    <property type="entry name" value="NADH_PPase-like_N"/>
</dbReference>
<comment type="caution">
    <text evidence="9">The sequence shown here is derived from an EMBL/GenBank/DDBJ whole genome shotgun (WGS) entry which is preliminary data.</text>
</comment>
<accession>A0A7Y7RP79</accession>
<evidence type="ECO:0000259" key="8">
    <source>
        <dbReference type="PROSITE" id="PS51462"/>
    </source>
</evidence>